<feature type="compositionally biased region" description="Pro residues" evidence="1">
    <location>
        <begin position="278"/>
        <end position="299"/>
    </location>
</feature>
<gene>
    <name evidence="2" type="ORF">GQ466_02725</name>
</gene>
<dbReference type="PRINTS" id="PR01217">
    <property type="entry name" value="PRICHEXTENSN"/>
</dbReference>
<accession>A0A6I4W0I8</accession>
<feature type="region of interest" description="Disordered" evidence="1">
    <location>
        <begin position="277"/>
        <end position="398"/>
    </location>
</feature>
<name>A0A6I4W0I8_9ACTN</name>
<dbReference type="AlphaFoldDB" id="A0A6I4W0I8"/>
<protein>
    <submittedName>
        <fullName evidence="2">Uncharacterized protein</fullName>
    </submittedName>
</protein>
<organism evidence="2 3">
    <name type="scientific">Actinomadura rayongensis</name>
    <dbReference type="NCBI Taxonomy" id="1429076"/>
    <lineage>
        <taxon>Bacteria</taxon>
        <taxon>Bacillati</taxon>
        <taxon>Actinomycetota</taxon>
        <taxon>Actinomycetes</taxon>
        <taxon>Streptosporangiales</taxon>
        <taxon>Thermomonosporaceae</taxon>
        <taxon>Actinomadura</taxon>
    </lineage>
</organism>
<sequence length="398" mass="41782">MTGVVLVGDVPSSGILEANTALRFDPPPGVDAPTAFIDLMAAEVGRAGAAVVLLPAWRAAETARLVRLARGALDTDRIAGVSLNLPPLALSVVADQLAFVSPYVRPGQLASMADGLARAVYTGAWVNSVANLAHIRTGFGKHVASYLPRGGFSVAAWPHEHVHRITSGRPVQEITGRPFDPVLLLVGGGEGDTEWVHRHLRPALGAIRTTPVAAQPLATEFWGTRKCVEYVALSGHPQALQSILRATVCRPCGWCGEPTALAECPFCHMAQPGAVDVRPPPQPTPPAPTPPDPAPPPGPVNGHVRRAGPDDSRANLDLDLDPPTRPDLPAAARHGPPPVREPERRDEPVPVPAPVPDAPPPPTATTTNPAPAHDPDEDEFDGGPGRAGTVVFRSPPKR</sequence>
<proteinExistence type="predicted"/>
<comment type="caution">
    <text evidence="2">The sequence shown here is derived from an EMBL/GenBank/DDBJ whole genome shotgun (WGS) entry which is preliminary data.</text>
</comment>
<dbReference type="OrthoDB" id="4281577at2"/>
<feature type="compositionally biased region" description="Pro residues" evidence="1">
    <location>
        <begin position="349"/>
        <end position="363"/>
    </location>
</feature>
<reference evidence="2 3" key="1">
    <citation type="submission" date="2019-12" db="EMBL/GenBank/DDBJ databases">
        <title>Nocardia macrotermitis sp. nov. and Nocardia aurantia sp. nov., isolated from the gut of the fungus growing-termite Macrotermes natalensis.</title>
        <authorList>
            <person name="Christine B."/>
            <person name="Rene B."/>
        </authorList>
    </citation>
    <scope>NUCLEOTIDE SEQUENCE [LARGE SCALE GENOMIC DNA]</scope>
    <source>
        <strain evidence="2 3">DSM 102126</strain>
    </source>
</reference>
<keyword evidence="3" id="KW-1185">Reference proteome</keyword>
<dbReference type="Proteomes" id="UP000431901">
    <property type="component" value="Unassembled WGS sequence"/>
</dbReference>
<dbReference type="EMBL" id="WUTW01000001">
    <property type="protein sequence ID" value="MXQ62941.1"/>
    <property type="molecule type" value="Genomic_DNA"/>
</dbReference>
<dbReference type="RefSeq" id="WP_161101160.1">
    <property type="nucleotide sequence ID" value="NZ_JBHLYI010000002.1"/>
</dbReference>
<evidence type="ECO:0000256" key="1">
    <source>
        <dbReference type="SAM" id="MobiDB-lite"/>
    </source>
</evidence>
<feature type="compositionally biased region" description="Basic and acidic residues" evidence="1">
    <location>
        <begin position="307"/>
        <end position="316"/>
    </location>
</feature>
<evidence type="ECO:0000313" key="2">
    <source>
        <dbReference type="EMBL" id="MXQ62941.1"/>
    </source>
</evidence>
<evidence type="ECO:0000313" key="3">
    <source>
        <dbReference type="Proteomes" id="UP000431901"/>
    </source>
</evidence>